<evidence type="ECO:0000313" key="11">
    <source>
        <dbReference type="Proteomes" id="UP000199114"/>
    </source>
</evidence>
<dbReference type="InterPro" id="IPR006037">
    <property type="entry name" value="RCK_C"/>
</dbReference>
<dbReference type="Pfam" id="PF02080">
    <property type="entry name" value="TrkA_C"/>
    <property type="match status" value="1"/>
</dbReference>
<dbReference type="GO" id="GO:0015079">
    <property type="term" value="F:potassium ion transmembrane transporter activity"/>
    <property type="evidence" value="ECO:0007669"/>
    <property type="project" value="InterPro"/>
</dbReference>
<evidence type="ECO:0000259" key="9">
    <source>
        <dbReference type="PROSITE" id="PS51202"/>
    </source>
</evidence>
<dbReference type="PROSITE" id="PS51201">
    <property type="entry name" value="RCK_N"/>
    <property type="match status" value="1"/>
</dbReference>
<evidence type="ECO:0000313" key="10">
    <source>
        <dbReference type="EMBL" id="SER72110.1"/>
    </source>
</evidence>
<dbReference type="InterPro" id="IPR036291">
    <property type="entry name" value="NAD(P)-bd_dom_sf"/>
</dbReference>
<dbReference type="PROSITE" id="PS51202">
    <property type="entry name" value="RCK_C"/>
    <property type="match status" value="1"/>
</dbReference>
<dbReference type="AlphaFoldDB" id="A0A1H9RH30"/>
<feature type="domain" description="RCK C-terminal" evidence="9">
    <location>
        <begin position="135"/>
        <end position="217"/>
    </location>
</feature>
<dbReference type="OrthoDB" id="169192at2157"/>
<dbReference type="Pfam" id="PF02254">
    <property type="entry name" value="TrkA_N"/>
    <property type="match status" value="1"/>
</dbReference>
<evidence type="ECO:0000256" key="3">
    <source>
        <dbReference type="ARBA" id="ARBA00022538"/>
    </source>
</evidence>
<keyword evidence="3" id="KW-0633">Potassium transport</keyword>
<dbReference type="SUPFAM" id="SSF51735">
    <property type="entry name" value="NAD(P)-binding Rossmann-fold domains"/>
    <property type="match status" value="1"/>
</dbReference>
<dbReference type="SUPFAM" id="SSF116726">
    <property type="entry name" value="TrkA C-terminal domain-like"/>
    <property type="match status" value="1"/>
</dbReference>
<dbReference type="InterPro" id="IPR036721">
    <property type="entry name" value="RCK_C_sf"/>
</dbReference>
<evidence type="ECO:0000256" key="6">
    <source>
        <dbReference type="ARBA" id="ARBA00023065"/>
    </source>
</evidence>
<evidence type="ECO:0000256" key="4">
    <source>
        <dbReference type="ARBA" id="ARBA00022958"/>
    </source>
</evidence>
<dbReference type="PANTHER" id="PTHR43833:SF5">
    <property type="entry name" value="TRK SYSTEM POTASSIUM UPTAKE PROTEIN TRKA"/>
    <property type="match status" value="1"/>
</dbReference>
<dbReference type="STRING" id="1186196.SAMN04489841_4401"/>
<keyword evidence="6" id="KW-0406">Ion transport</keyword>
<keyword evidence="2" id="KW-0813">Transport</keyword>
<dbReference type="GO" id="GO:0005886">
    <property type="term" value="C:plasma membrane"/>
    <property type="evidence" value="ECO:0007669"/>
    <property type="project" value="InterPro"/>
</dbReference>
<dbReference type="InterPro" id="IPR006036">
    <property type="entry name" value="K_uptake_TrkA"/>
</dbReference>
<dbReference type="Gene3D" id="3.30.70.1450">
    <property type="entry name" value="Regulator of K+ conductance, C-terminal domain"/>
    <property type="match status" value="1"/>
</dbReference>
<name>A0A1H9RH30_9EURY</name>
<dbReference type="PRINTS" id="PR00335">
    <property type="entry name" value="KUPTAKETRKA"/>
</dbReference>
<dbReference type="InterPro" id="IPR003148">
    <property type="entry name" value="RCK_N"/>
</dbReference>
<dbReference type="InterPro" id="IPR050721">
    <property type="entry name" value="Trk_Ktr_HKT_K-transport"/>
</dbReference>
<comment type="function">
    <text evidence="1">Part of a potassium transport system.</text>
</comment>
<evidence type="ECO:0000256" key="7">
    <source>
        <dbReference type="SAM" id="MobiDB-lite"/>
    </source>
</evidence>
<accession>A0A1H9RH30</accession>
<sequence>MRFVIIGAGRVGLRTARVLRDEGHEVTIVERDEPTLRRARDQEFTTVEGDGSRETVLEEAGVTEADAVGALTGDLNVNFTACMIANHYDCRTVMRIDESYREGIYRKYADQVDEVIYPERLGAIGAKNALLGGTIRAIADIAPYLQVVELTITDAAPVNGYTISELHLPADATLLAFGKGEGHLEIPTEDLSIEDGDRLVVLADFDVLSQVRQLLVGESPTRAAANAGSGSSSAAELLDSEADSDSRPDRESESDTGGVN</sequence>
<evidence type="ECO:0000256" key="2">
    <source>
        <dbReference type="ARBA" id="ARBA00022448"/>
    </source>
</evidence>
<dbReference type="RefSeq" id="WP_090621838.1">
    <property type="nucleotide sequence ID" value="NZ_FOFD01000007.1"/>
</dbReference>
<organism evidence="10 11">
    <name type="scientific">Natrinema salaciae</name>
    <dbReference type="NCBI Taxonomy" id="1186196"/>
    <lineage>
        <taxon>Archaea</taxon>
        <taxon>Methanobacteriati</taxon>
        <taxon>Methanobacteriota</taxon>
        <taxon>Stenosarchaea group</taxon>
        <taxon>Halobacteria</taxon>
        <taxon>Halobacteriales</taxon>
        <taxon>Natrialbaceae</taxon>
        <taxon>Natrinema</taxon>
    </lineage>
</organism>
<dbReference type="Gene3D" id="3.40.50.720">
    <property type="entry name" value="NAD(P)-binding Rossmann-like Domain"/>
    <property type="match status" value="1"/>
</dbReference>
<feature type="compositionally biased region" description="Low complexity" evidence="7">
    <location>
        <begin position="223"/>
        <end position="237"/>
    </location>
</feature>
<dbReference type="Proteomes" id="UP000199114">
    <property type="component" value="Unassembled WGS sequence"/>
</dbReference>
<feature type="domain" description="RCK N-terminal" evidence="8">
    <location>
        <begin position="1"/>
        <end position="116"/>
    </location>
</feature>
<keyword evidence="11" id="KW-1185">Reference proteome</keyword>
<reference evidence="11" key="1">
    <citation type="submission" date="2016-10" db="EMBL/GenBank/DDBJ databases">
        <authorList>
            <person name="Varghese N."/>
            <person name="Submissions S."/>
        </authorList>
    </citation>
    <scope>NUCLEOTIDE SEQUENCE [LARGE SCALE GENOMIC DNA]</scope>
    <source>
        <strain evidence="11">DSM 25055</strain>
    </source>
</reference>
<gene>
    <name evidence="10" type="ORF">SAMN04489841_4401</name>
</gene>
<evidence type="ECO:0000256" key="1">
    <source>
        <dbReference type="ARBA" id="ARBA00003660"/>
    </source>
</evidence>
<keyword evidence="5" id="KW-0520">NAD</keyword>
<proteinExistence type="predicted"/>
<protein>
    <submittedName>
        <fullName evidence="10">Trk system potassium uptake protein TrkA</fullName>
    </submittedName>
</protein>
<keyword evidence="4" id="KW-0630">Potassium</keyword>
<dbReference type="EMBL" id="FOFD01000007">
    <property type="protein sequence ID" value="SER72110.1"/>
    <property type="molecule type" value="Genomic_DNA"/>
</dbReference>
<feature type="region of interest" description="Disordered" evidence="7">
    <location>
        <begin position="219"/>
        <end position="260"/>
    </location>
</feature>
<evidence type="ECO:0000259" key="8">
    <source>
        <dbReference type="PROSITE" id="PS51201"/>
    </source>
</evidence>
<dbReference type="PANTHER" id="PTHR43833">
    <property type="entry name" value="POTASSIUM CHANNEL PROTEIN 2-RELATED-RELATED"/>
    <property type="match status" value="1"/>
</dbReference>
<evidence type="ECO:0000256" key="5">
    <source>
        <dbReference type="ARBA" id="ARBA00023027"/>
    </source>
</evidence>
<feature type="compositionally biased region" description="Basic and acidic residues" evidence="7">
    <location>
        <begin position="244"/>
        <end position="253"/>
    </location>
</feature>